<organism evidence="1 2">
    <name type="scientific">Legionella lansingensis</name>
    <dbReference type="NCBI Taxonomy" id="45067"/>
    <lineage>
        <taxon>Bacteria</taxon>
        <taxon>Pseudomonadati</taxon>
        <taxon>Pseudomonadota</taxon>
        <taxon>Gammaproteobacteria</taxon>
        <taxon>Legionellales</taxon>
        <taxon>Legionellaceae</taxon>
        <taxon>Legionella</taxon>
    </lineage>
</organism>
<evidence type="ECO:0000313" key="1">
    <source>
        <dbReference type="EMBL" id="KTD23090.1"/>
    </source>
</evidence>
<dbReference type="STRING" id="45067.Llan_0928"/>
<evidence type="ECO:0000313" key="2">
    <source>
        <dbReference type="Proteomes" id="UP000054869"/>
    </source>
</evidence>
<proteinExistence type="predicted"/>
<keyword evidence="2" id="KW-1185">Reference proteome</keyword>
<name>A0A0W0VSL8_9GAMM</name>
<dbReference type="Pfam" id="PF23129">
    <property type="entry name" value="DotZ"/>
    <property type="match status" value="1"/>
</dbReference>
<gene>
    <name evidence="1" type="ORF">Llan_0928</name>
</gene>
<dbReference type="InterPro" id="IPR049719">
    <property type="entry name" value="DotZ-like"/>
</dbReference>
<accession>A0A0W0VSL8</accession>
<dbReference type="AlphaFoldDB" id="A0A0W0VSL8"/>
<dbReference type="eggNOG" id="ENOG5030SXU">
    <property type="taxonomic scope" value="Bacteria"/>
</dbReference>
<dbReference type="RefSeq" id="WP_028372933.1">
    <property type="nucleotide sequence ID" value="NZ_CAAAJD010000038.1"/>
</dbReference>
<protein>
    <submittedName>
        <fullName evidence="1">Uncharacterized protein</fullName>
    </submittedName>
</protein>
<dbReference type="CDD" id="cd22644">
    <property type="entry name" value="DotZ"/>
    <property type="match status" value="1"/>
</dbReference>
<reference evidence="1 2" key="1">
    <citation type="submission" date="2015-11" db="EMBL/GenBank/DDBJ databases">
        <title>Genomic analysis of 38 Legionella species identifies large and diverse effector repertoires.</title>
        <authorList>
            <person name="Burstein D."/>
            <person name="Amaro F."/>
            <person name="Zusman T."/>
            <person name="Lifshitz Z."/>
            <person name="Cohen O."/>
            <person name="Gilbert J.A."/>
            <person name="Pupko T."/>
            <person name="Shuman H.A."/>
            <person name="Segal G."/>
        </authorList>
    </citation>
    <scope>NUCLEOTIDE SEQUENCE [LARGE SCALE GENOMIC DNA]</scope>
    <source>
        <strain evidence="1 2">ATCC 49751</strain>
    </source>
</reference>
<comment type="caution">
    <text evidence="1">The sequence shown here is derived from an EMBL/GenBank/DDBJ whole genome shotgun (WGS) entry which is preliminary data.</text>
</comment>
<dbReference type="OrthoDB" id="5649041at2"/>
<dbReference type="PATRIC" id="fig|45067.4.peg.960"/>
<dbReference type="Proteomes" id="UP000054869">
    <property type="component" value="Unassembled WGS sequence"/>
</dbReference>
<sequence>MSEEKTENDLSEWLSTYGLITAERILERYKIRLQPEDLASAIKSPNTFYHRVLHVPLKNVLNGIILQQANDYQVYAQKLFIDYLLSGETSKSEDSPGGFTREDLEKERQELIRIGEAFHEQELVHNNLIAESQRSLMKLTEQWHKVLANVARDIKKALQAERVSASDNAVIQAINILLIMYDFTQTEDVSLKGESWSRVEKILGQTLNNEARQKFVDQMPKLRDFMLETEPSFTAFMDKIGDMTAKLRDFRSQFYNLILRTNELIKVLPEFHFDPAQTEENKESLLFDAAIGEQS</sequence>
<dbReference type="EMBL" id="LNYI01000017">
    <property type="protein sequence ID" value="KTD23090.1"/>
    <property type="molecule type" value="Genomic_DNA"/>
</dbReference>